<keyword evidence="3" id="KW-1185">Reference proteome</keyword>
<feature type="compositionally biased region" description="Low complexity" evidence="1">
    <location>
        <begin position="66"/>
        <end position="82"/>
    </location>
</feature>
<dbReference type="GeneID" id="30036231"/>
<sequence length="471" mass="51765">MLRRPEYSRALTGSLKSSSLLYTSSSPSASQSTNVTRITTSLRTFQKAAQAPNRSFSFSHYQTQHSSSGSNGSGSSSSSSSSSSAGSSSSSSLFMKLSLAAASVVSLYAASTYAVWSLQESNPSIYKTFDRHIPLGHYILEFLEERQYQEKMRTRKEFYDSQGSVQPYVSRTYKGAAGDEQDDHSSHSKATSSGKGGSSSVTHDPLSPERFFDAKSGTVGLGEREYLPLILLPDTNNPVVHEISMSLNVLISSVNASAVSDETVNNVSQLFHRLSEETKSEKHLQQDSKLFEEEAQVFTSLVDAFKQVRPKAGSTDESEARLYRQYAENYHKRLANEILRAENILIAHCNTINATIREPRPFSLQPPVKPSSTTSKINTTTTSSTSYAKPDFALPTTDILELQISFNLLVSALHDHTNLPLSPYIQGIKSAIAASNHSNKEELIHRALQGVRIPDDVDIKPIIQDVLSDYK</sequence>
<protein>
    <recommendedName>
        <fullName evidence="4">Mitofilin</fullName>
    </recommendedName>
</protein>
<proteinExistence type="predicted"/>
<feature type="region of interest" description="Disordered" evidence="1">
    <location>
        <begin position="60"/>
        <end position="82"/>
    </location>
</feature>
<dbReference type="KEGG" id="slb:AWJ20_4132"/>
<dbReference type="RefSeq" id="XP_018733805.1">
    <property type="nucleotide sequence ID" value="XM_018881191.1"/>
</dbReference>
<feature type="compositionally biased region" description="Low complexity" evidence="1">
    <location>
        <begin position="188"/>
        <end position="203"/>
    </location>
</feature>
<name>A0A161HJ33_9ASCO</name>
<dbReference type="EMBL" id="CP014500">
    <property type="protein sequence ID" value="ANB11328.1"/>
    <property type="molecule type" value="Genomic_DNA"/>
</dbReference>
<evidence type="ECO:0008006" key="4">
    <source>
        <dbReference type="Google" id="ProtNLM"/>
    </source>
</evidence>
<evidence type="ECO:0000313" key="3">
    <source>
        <dbReference type="Proteomes" id="UP000189580"/>
    </source>
</evidence>
<gene>
    <name evidence="2" type="ORF">AWJ20_4132</name>
</gene>
<accession>A0A161HJ33</accession>
<organism evidence="2 3">
    <name type="scientific">Sugiyamaella lignohabitans</name>
    <dbReference type="NCBI Taxonomy" id="796027"/>
    <lineage>
        <taxon>Eukaryota</taxon>
        <taxon>Fungi</taxon>
        <taxon>Dikarya</taxon>
        <taxon>Ascomycota</taxon>
        <taxon>Saccharomycotina</taxon>
        <taxon>Dipodascomycetes</taxon>
        <taxon>Dipodascales</taxon>
        <taxon>Trichomonascaceae</taxon>
        <taxon>Sugiyamaella</taxon>
    </lineage>
</organism>
<evidence type="ECO:0000313" key="2">
    <source>
        <dbReference type="EMBL" id="ANB11328.1"/>
    </source>
</evidence>
<reference evidence="2 3" key="1">
    <citation type="submission" date="2016-02" db="EMBL/GenBank/DDBJ databases">
        <title>Complete genome sequence and transcriptome regulation of the pentose utilising yeast Sugiyamaella lignohabitans.</title>
        <authorList>
            <person name="Bellasio M."/>
            <person name="Peymann A."/>
            <person name="Valli M."/>
            <person name="Sipitzky M."/>
            <person name="Graf A."/>
            <person name="Sauer M."/>
            <person name="Marx H."/>
            <person name="Mattanovich D."/>
        </authorList>
    </citation>
    <scope>NUCLEOTIDE SEQUENCE [LARGE SCALE GENOMIC DNA]</scope>
    <source>
        <strain evidence="2 3">CBS 10342</strain>
    </source>
</reference>
<dbReference type="AlphaFoldDB" id="A0A161HJ33"/>
<evidence type="ECO:0000256" key="1">
    <source>
        <dbReference type="SAM" id="MobiDB-lite"/>
    </source>
</evidence>
<feature type="region of interest" description="Disordered" evidence="1">
    <location>
        <begin position="175"/>
        <end position="209"/>
    </location>
</feature>
<feature type="region of interest" description="Disordered" evidence="1">
    <location>
        <begin position="360"/>
        <end position="383"/>
    </location>
</feature>
<dbReference type="Proteomes" id="UP000189580">
    <property type="component" value="Chromosome c"/>
</dbReference>
<dbReference type="OrthoDB" id="4083643at2759"/>
<feature type="compositionally biased region" description="Low complexity" evidence="1">
    <location>
        <begin position="371"/>
        <end position="383"/>
    </location>
</feature>